<evidence type="ECO:0000256" key="1">
    <source>
        <dbReference type="ARBA" id="ARBA00004141"/>
    </source>
</evidence>
<dbReference type="GO" id="GO:0016020">
    <property type="term" value="C:membrane"/>
    <property type="evidence" value="ECO:0007669"/>
    <property type="project" value="UniProtKB-SubCell"/>
</dbReference>
<protein>
    <recommendedName>
        <fullName evidence="9">YhhN-like protein</fullName>
    </recommendedName>
</protein>
<evidence type="ECO:0000313" key="8">
    <source>
        <dbReference type="Proteomes" id="UP000187506"/>
    </source>
</evidence>
<evidence type="ECO:0000256" key="2">
    <source>
        <dbReference type="ARBA" id="ARBA00007375"/>
    </source>
</evidence>
<comment type="subcellular location">
    <subcellularLocation>
        <location evidence="1">Membrane</location>
        <topology evidence="1">Multi-pass membrane protein</topology>
    </subcellularLocation>
</comment>
<evidence type="ECO:0000313" key="7">
    <source>
        <dbReference type="EMBL" id="APX99824.1"/>
    </source>
</evidence>
<reference evidence="7 8" key="1">
    <citation type="submission" date="2017-01" db="EMBL/GenBank/DDBJ databases">
        <title>Complete genome of Lacinutrix venerupis DOK2-8 isolated from seawater in Dokdo.</title>
        <authorList>
            <person name="Chi W.-J."/>
            <person name="Kim J.H."/>
        </authorList>
    </citation>
    <scope>NUCLEOTIDE SEQUENCE [LARGE SCALE GENOMIC DNA]</scope>
    <source>
        <strain evidence="7 8">DOK2-8</strain>
    </source>
</reference>
<feature type="transmembrane region" description="Helical" evidence="6">
    <location>
        <begin position="88"/>
        <end position="107"/>
    </location>
</feature>
<evidence type="ECO:0000256" key="3">
    <source>
        <dbReference type="ARBA" id="ARBA00022692"/>
    </source>
</evidence>
<dbReference type="InterPro" id="IPR012506">
    <property type="entry name" value="TMEM86B-like"/>
</dbReference>
<feature type="transmembrane region" description="Helical" evidence="6">
    <location>
        <begin position="176"/>
        <end position="193"/>
    </location>
</feature>
<evidence type="ECO:0000256" key="5">
    <source>
        <dbReference type="ARBA" id="ARBA00023136"/>
    </source>
</evidence>
<dbReference type="AlphaFoldDB" id="A0AAC9LM14"/>
<feature type="transmembrane region" description="Helical" evidence="6">
    <location>
        <begin position="205"/>
        <end position="224"/>
    </location>
</feature>
<feature type="transmembrane region" description="Helical" evidence="6">
    <location>
        <begin position="35"/>
        <end position="53"/>
    </location>
</feature>
<keyword evidence="5 6" id="KW-0472">Membrane</keyword>
<dbReference type="KEGG" id="lvn:BWR22_05710"/>
<organism evidence="7 8">
    <name type="scientific">Lacinutrix venerupis</name>
    <dbReference type="NCBI Taxonomy" id="1486034"/>
    <lineage>
        <taxon>Bacteria</taxon>
        <taxon>Pseudomonadati</taxon>
        <taxon>Bacteroidota</taxon>
        <taxon>Flavobacteriia</taxon>
        <taxon>Flavobacteriales</taxon>
        <taxon>Flavobacteriaceae</taxon>
        <taxon>Lacinutrix</taxon>
    </lineage>
</organism>
<feature type="transmembrane region" description="Helical" evidence="6">
    <location>
        <begin position="119"/>
        <end position="138"/>
    </location>
</feature>
<keyword evidence="4 6" id="KW-1133">Transmembrane helix</keyword>
<gene>
    <name evidence="7" type="ORF">BWR22_05710</name>
</gene>
<evidence type="ECO:0000256" key="6">
    <source>
        <dbReference type="SAM" id="Phobius"/>
    </source>
</evidence>
<dbReference type="RefSeq" id="WP_076732451.1">
    <property type="nucleotide sequence ID" value="NZ_CP019352.1"/>
</dbReference>
<evidence type="ECO:0008006" key="9">
    <source>
        <dbReference type="Google" id="ProtNLM"/>
    </source>
</evidence>
<proteinExistence type="inferred from homology"/>
<accession>A0AAC9LM14</accession>
<dbReference type="Pfam" id="PF07947">
    <property type="entry name" value="YhhN"/>
    <property type="match status" value="1"/>
</dbReference>
<evidence type="ECO:0000256" key="4">
    <source>
        <dbReference type="ARBA" id="ARBA00022989"/>
    </source>
</evidence>
<feature type="transmembrane region" description="Helical" evidence="6">
    <location>
        <begin position="12"/>
        <end position="29"/>
    </location>
</feature>
<comment type="similarity">
    <text evidence="2">Belongs to the TMEM86 family.</text>
</comment>
<feature type="transmembrane region" description="Helical" evidence="6">
    <location>
        <begin position="144"/>
        <end position="164"/>
    </location>
</feature>
<sequence>MLKAIFEIKKSYFIIVYFAFVFLDLWVKLNLEIFPYRYFTKPIIMILLIIFYLKNQKLKRGKNYNYTLLALICFTVASVAVINHLNDIMFSLGMLFFILGKILFCLRFTNYRDFSIVKLFPFFVGCFILMFSVFYLIYNGLGKFFIPVLIYFFVSLLLSLFAYLRKNDVNNKSYRVVILSMIFLLLSEINMGIKTYYTPLPFEDISVMLFYAIGVYLIVYGILIEVKIKEKLV</sequence>
<dbReference type="EMBL" id="CP019352">
    <property type="protein sequence ID" value="APX99824.1"/>
    <property type="molecule type" value="Genomic_DNA"/>
</dbReference>
<feature type="transmembrane region" description="Helical" evidence="6">
    <location>
        <begin position="65"/>
        <end position="82"/>
    </location>
</feature>
<keyword evidence="8" id="KW-1185">Reference proteome</keyword>
<dbReference type="Proteomes" id="UP000187506">
    <property type="component" value="Chromosome"/>
</dbReference>
<name>A0AAC9LM14_9FLAO</name>
<keyword evidence="3 6" id="KW-0812">Transmembrane</keyword>